<dbReference type="CDD" id="cd04393">
    <property type="entry name" value="RhoGAP_FAM13A1a"/>
    <property type="match status" value="1"/>
</dbReference>
<gene>
    <name evidence="7" type="primary">FAM13B</name>
</gene>
<dbReference type="InterPro" id="IPR039102">
    <property type="entry name" value="FAM13"/>
</dbReference>
<organism evidence="7 8">
    <name type="scientific">Prolemur simus</name>
    <name type="common">Greater bamboo lemur</name>
    <name type="synonym">Hapalemur simus</name>
    <dbReference type="NCBI Taxonomy" id="1328070"/>
    <lineage>
        <taxon>Eukaryota</taxon>
        <taxon>Metazoa</taxon>
        <taxon>Chordata</taxon>
        <taxon>Craniata</taxon>
        <taxon>Vertebrata</taxon>
        <taxon>Euteleostomi</taxon>
        <taxon>Mammalia</taxon>
        <taxon>Eutheria</taxon>
        <taxon>Euarchontoglires</taxon>
        <taxon>Primates</taxon>
        <taxon>Strepsirrhini</taxon>
        <taxon>Lemuriformes</taxon>
        <taxon>Lemuridae</taxon>
        <taxon>Prolemur</taxon>
    </lineage>
</organism>
<feature type="region of interest" description="Disordered" evidence="5">
    <location>
        <begin position="509"/>
        <end position="544"/>
    </location>
</feature>
<dbReference type="InterPro" id="IPR059029">
    <property type="entry name" value="FAM13A_dom"/>
</dbReference>
<dbReference type="PANTHER" id="PTHR15904:SF16">
    <property type="entry name" value="PROTEIN FAM13B"/>
    <property type="match status" value="1"/>
</dbReference>
<dbReference type="InterPro" id="IPR008936">
    <property type="entry name" value="Rho_GTPase_activation_prot"/>
</dbReference>
<reference evidence="7" key="2">
    <citation type="submission" date="2025-09" db="UniProtKB">
        <authorList>
            <consortium name="Ensembl"/>
        </authorList>
    </citation>
    <scope>IDENTIFICATION</scope>
</reference>
<feature type="compositionally biased region" description="Polar residues" evidence="5">
    <location>
        <begin position="660"/>
        <end position="672"/>
    </location>
</feature>
<accession>A0A8C8YQA1</accession>
<dbReference type="Pfam" id="PF00620">
    <property type="entry name" value="RhoGAP"/>
    <property type="match status" value="1"/>
</dbReference>
<feature type="region of interest" description="Disordered" evidence="5">
    <location>
        <begin position="220"/>
        <end position="244"/>
    </location>
</feature>
<feature type="region of interest" description="Disordered" evidence="5">
    <location>
        <begin position="644"/>
        <end position="693"/>
    </location>
</feature>
<reference evidence="7" key="1">
    <citation type="submission" date="2025-08" db="UniProtKB">
        <authorList>
            <consortium name="Ensembl"/>
        </authorList>
    </citation>
    <scope>IDENTIFICATION</scope>
</reference>
<evidence type="ECO:0000256" key="5">
    <source>
        <dbReference type="SAM" id="MobiDB-lite"/>
    </source>
</evidence>
<evidence type="ECO:0000313" key="7">
    <source>
        <dbReference type="Ensembl" id="ENSPSMP00000007288.1"/>
    </source>
</evidence>
<dbReference type="GeneTree" id="ENSGT00950000183033"/>
<feature type="compositionally biased region" description="Low complexity" evidence="5">
    <location>
        <begin position="221"/>
        <end position="233"/>
    </location>
</feature>
<dbReference type="InterPro" id="IPR000198">
    <property type="entry name" value="RhoGAP_dom"/>
</dbReference>
<dbReference type="Ensembl" id="ENSPSMT00000008587.1">
    <property type="protein sequence ID" value="ENSPSMP00000007288.1"/>
    <property type="gene ID" value="ENSPSMG00000005350.1"/>
</dbReference>
<dbReference type="SMART" id="SM00324">
    <property type="entry name" value="RhoGAP"/>
    <property type="match status" value="1"/>
</dbReference>
<evidence type="ECO:0000256" key="3">
    <source>
        <dbReference type="ARBA" id="ARBA00074176"/>
    </source>
</evidence>
<comment type="similarity">
    <text evidence="1">Belongs to the FAM13 family.</text>
</comment>
<dbReference type="FunFam" id="1.10.555.10:FF:000020">
    <property type="entry name" value="protein FAM13B isoform X1"/>
    <property type="match status" value="1"/>
</dbReference>
<proteinExistence type="inferred from homology"/>
<dbReference type="Proteomes" id="UP000694414">
    <property type="component" value="Unplaced"/>
</dbReference>
<evidence type="ECO:0000256" key="2">
    <source>
        <dbReference type="ARBA" id="ARBA00022468"/>
    </source>
</evidence>
<evidence type="ECO:0000256" key="1">
    <source>
        <dbReference type="ARBA" id="ARBA00007549"/>
    </source>
</evidence>
<dbReference type="GO" id="GO:0005096">
    <property type="term" value="F:GTPase activator activity"/>
    <property type="evidence" value="ECO:0007669"/>
    <property type="project" value="UniProtKB-KW"/>
</dbReference>
<sequence>MRKSSSPSLSNCNSVLANKIFGIPLDELQQGGHPDNEVPFIVRHVVDYIEEHGGLEQQGLFQVNGNAETVEWLRQRYDSGEEVDLVKEADVPSAISLLRFFLQELPEPVIPGSLHIHLMQLSQDYNNEDEFGRKLRFLLQQLPPVNYSLLKFLCRFLANVASHHEEIWSANSLAAVFGPDVFHIYTDVEDMKEQEIVSRIMAGLLENYYEFFENEEEDFSSNDLSSITEQVNELSEEEEEDEKLEHIEELPEEGAEKSNDMPEVVQLRMTENILESNSVTASTSAHKSPISILPASADILERTIRAAVEQHLFDLQSSIDHDLKNLQQQSLVCNNEAGSINCDGEESNNQVDIADDIINASEGNRDCSEPVASTNLDNEVIQQDFVFEDEENNQSLGILLEPCSDHGGSEDGCLERKEYLLFDSDKLSHLILDSSSKICDLNANTESEVPGEQSVGVQGEAVCVQIPHLDLKNVSDGDKWEASCPITFPLIDFKTMHLQRDGEEPFPAFKSWQEDSESGEAQLSPQAGRMNHHPLEEDCPPVLSHRSLDFGQSQRFLHDPEKLDSSSKALSFARVRRSSFSSKDEKREDRTPYQVVKKLQKKIRQFEEQFERERNSKPSYSDIAANPKVLKWMTELTKLRKQIKDAKHKNSDGEFVPQTRPRSNTLPKSFGSSLDHEDEENEDESRVIQKEKKPSKEATLELILKRLKEKRVERCLPEDIKKMTKDHLIEEKTSLQKSLLYYESQHGRPVTREERHIVKPLYDRYRLVKQMLTRASITPVLGSPSTKRRGQMLQPIIEGETAHFFEEIKEEEEDGISLSCELSDILKTAVQVESSLENSESDVEENQEKLALDLRLSSTRAASMPELLEQLWKARAEKKKLRKTLREFEETFYQQNGRNAQKEDRIPVLEEYREYKKIKAKLRLLEVLISKQDSSKSI</sequence>
<keyword evidence="2" id="KW-0343">GTPase activation</keyword>
<dbReference type="PANTHER" id="PTHR15904">
    <property type="entry name" value="FAM13"/>
    <property type="match status" value="1"/>
</dbReference>
<protein>
    <recommendedName>
        <fullName evidence="3">Protein FAM13B</fullName>
    </recommendedName>
</protein>
<dbReference type="SUPFAM" id="SSF48350">
    <property type="entry name" value="GTPase activation domain, GAP"/>
    <property type="match status" value="1"/>
</dbReference>
<keyword evidence="4" id="KW-0175">Coiled coil</keyword>
<feature type="coiled-coil region" evidence="4">
    <location>
        <begin position="829"/>
        <end position="891"/>
    </location>
</feature>
<feature type="domain" description="Rho-GAP" evidence="6">
    <location>
        <begin position="23"/>
        <end position="212"/>
    </location>
</feature>
<feature type="compositionally biased region" description="Basic and acidic residues" evidence="5">
    <location>
        <begin position="684"/>
        <end position="693"/>
    </location>
</feature>
<dbReference type="AlphaFoldDB" id="A0A8C8YQA1"/>
<evidence type="ECO:0000259" key="6">
    <source>
        <dbReference type="PROSITE" id="PS50238"/>
    </source>
</evidence>
<dbReference type="PROSITE" id="PS50238">
    <property type="entry name" value="RHOGAP"/>
    <property type="match status" value="1"/>
</dbReference>
<dbReference type="Gene3D" id="1.10.555.10">
    <property type="entry name" value="Rho GTPase activation protein"/>
    <property type="match status" value="1"/>
</dbReference>
<evidence type="ECO:0000313" key="8">
    <source>
        <dbReference type="Proteomes" id="UP000694414"/>
    </source>
</evidence>
<name>A0A8C8YQA1_PROSS</name>
<evidence type="ECO:0000256" key="4">
    <source>
        <dbReference type="SAM" id="Coils"/>
    </source>
</evidence>
<keyword evidence="8" id="KW-1185">Reference proteome</keyword>
<dbReference type="Pfam" id="PF26116">
    <property type="entry name" value="FAM13A"/>
    <property type="match status" value="1"/>
</dbReference>
<dbReference type="GO" id="GO:0007165">
    <property type="term" value="P:signal transduction"/>
    <property type="evidence" value="ECO:0007669"/>
    <property type="project" value="InterPro"/>
</dbReference>